<dbReference type="Pfam" id="PF01535">
    <property type="entry name" value="PPR"/>
    <property type="match status" value="2"/>
</dbReference>
<dbReference type="InterPro" id="IPR011990">
    <property type="entry name" value="TPR-like_helical_dom_sf"/>
</dbReference>
<evidence type="ECO:0008006" key="7">
    <source>
        <dbReference type="Google" id="ProtNLM"/>
    </source>
</evidence>
<organism evidence="5 6">
    <name type="scientific">Eragrostis curvula</name>
    <name type="common">weeping love grass</name>
    <dbReference type="NCBI Taxonomy" id="38414"/>
    <lineage>
        <taxon>Eukaryota</taxon>
        <taxon>Viridiplantae</taxon>
        <taxon>Streptophyta</taxon>
        <taxon>Embryophyta</taxon>
        <taxon>Tracheophyta</taxon>
        <taxon>Spermatophyta</taxon>
        <taxon>Magnoliopsida</taxon>
        <taxon>Liliopsida</taxon>
        <taxon>Poales</taxon>
        <taxon>Poaceae</taxon>
        <taxon>PACMAD clade</taxon>
        <taxon>Chloridoideae</taxon>
        <taxon>Eragrostideae</taxon>
        <taxon>Eragrostidinae</taxon>
        <taxon>Eragrostis</taxon>
    </lineage>
</organism>
<gene>
    <name evidence="5" type="ORF">EJB05_07903</name>
</gene>
<feature type="repeat" description="PPR" evidence="4">
    <location>
        <begin position="1212"/>
        <end position="1246"/>
    </location>
</feature>
<dbReference type="InterPro" id="IPR050667">
    <property type="entry name" value="PPR-containing_protein"/>
</dbReference>
<sequence>MAQAQQCSVVFLAPPASSHVARLQLARRSAGCPWTWGPLIRCGAPSTSILGGLIGFDAEGMAVPPCNPPPASVVRREPETGCRGYVNNALELHGNKGNLLKCGSHHVGEKRNSILAVDTEKTEEFDLNPETGGKSEADVHSAVKLYSGIGRIVIAKCSHIFESRGDTFEGKCSLQDALKPGLWLSPETLRRYWRVSELTPEDFLHILIGFGSGAIEVRKARFLWNLYRWASWQNKEFRHLPRSNETMVSILINAHMLSQAESLLLSLADNMAPAVASELFSQIIQIYSEFGNLEKSSKLYDFARFKRLIPSVSCYQELLHFLIRKREDELVLKIYLDMLQVGLGSCTKGDVLDFVVMTLIKKDDFLQVLGILRQLKNLGLKLSKGSLSTVVEEFNKKKDIGDMMNFLEEWQCLPEPRVCNRILTFSCTNHGTDEAWLVFQRLEALGFAPDATTFGIFICNCCREMKLKAAFIYLSECFSRHIQPKVYAYNAILGGVFREGLYRHAKYVFEDMVERKVRPDRSTYKVLLAGYCRYRQFDDIEQVLKDMKTDGLNELSSGNCVLSKALTFLGLDHLEVKVKRDNATGFPKAEFFDSVGNGLYLDTDSKRFEISLVQIFDNALHLDINSQLVSASQQGNVASALLVKDEAFQWGHIISSASCSELIKALCVSPAYIMDVIDLMEQMPDTFDKVDAQTLNIVVRTLSSNGMSAHARFVLNILFRGGLSVSQDTYTYLMTGFCKEMNIEGFWECWNLATKCTWSPDSKDVMALTTSLCKWGVIEEALKLIDRLLDCYPDLFFSAYCALLKDLCRTGYTSVGCAMLEALIEKFVVVDHSLLLNVMEGFLKEQKTAESIGLYDMWLNKSKMFDGFAHLFTLSSLPWLDAERALDLVESMKIMEFTEASPYSCIVKELVQTGNLKEAMAVFQESTSGKFSGALLNSLLEAYACLNNWRKLDAVLCMMLKMRAYISISGYRFLVSRMYGLRRFSSVSSLKILFPHSDKSRDLIPFNILIFYLFKRRNTSQVRELLKDMEVNGISPDKTTYDFLTYGFHKSGDTDGSVNSLDTCIAKGLQPSNRSLRIVLRHYCRLGNLEKSLALFHLIERSGWKHGLVINTTLTSCLLSFGRHFEARSCLNNLSNYAFIGSDICLDACIKKFCILGDLQMSVNLMNTMLKKGELPSEVSYSSIIYRLCVLKEFDNALDFLAEMQFTGLKPSDISCDALIHGLCSMGRTCDARKILEMLTTLGSTPSYDMYRVVFDSYCRSNNLQKAAALLHGMQQTGQAPNFEMHWSIISNFSSTDKKPEGHAEPILPNLFSFRQVPMKDKKDVL</sequence>
<dbReference type="Gramene" id="TVU48273">
    <property type="protein sequence ID" value="TVU48273"/>
    <property type="gene ID" value="EJB05_07903"/>
</dbReference>
<feature type="repeat" description="PPR" evidence="4">
    <location>
        <begin position="1247"/>
        <end position="1281"/>
    </location>
</feature>
<keyword evidence="2" id="KW-0677">Repeat</keyword>
<dbReference type="EMBL" id="RWGY01000004">
    <property type="protein sequence ID" value="TVU48273.1"/>
    <property type="molecule type" value="Genomic_DNA"/>
</dbReference>
<dbReference type="PANTHER" id="PTHR47939">
    <property type="entry name" value="MEMBRANE-ASSOCIATED SALT-INDUCIBLE PROTEIN-LIKE"/>
    <property type="match status" value="1"/>
</dbReference>
<evidence type="ECO:0000256" key="1">
    <source>
        <dbReference type="ARBA" id="ARBA00007626"/>
    </source>
</evidence>
<dbReference type="NCBIfam" id="TIGR00756">
    <property type="entry name" value="PPR"/>
    <property type="match status" value="6"/>
</dbReference>
<keyword evidence="6" id="KW-1185">Reference proteome</keyword>
<protein>
    <recommendedName>
        <fullName evidence="7">Pentacotripeptide-repeat region of PRORP domain-containing protein</fullName>
    </recommendedName>
</protein>
<dbReference type="OrthoDB" id="773543at2759"/>
<evidence type="ECO:0000313" key="6">
    <source>
        <dbReference type="Proteomes" id="UP000324897"/>
    </source>
</evidence>
<keyword evidence="3" id="KW-0809">Transit peptide</keyword>
<accession>A0A5J9WJM1</accession>
<dbReference type="PANTHER" id="PTHR47939:SF6">
    <property type="entry name" value="OS03G0168400 PROTEIN"/>
    <property type="match status" value="1"/>
</dbReference>
<dbReference type="Gene3D" id="1.25.40.10">
    <property type="entry name" value="Tetratricopeptide repeat domain"/>
    <property type="match status" value="6"/>
</dbReference>
<feature type="repeat" description="PPR" evidence="4">
    <location>
        <begin position="485"/>
        <end position="519"/>
    </location>
</feature>
<dbReference type="PROSITE" id="PS51375">
    <property type="entry name" value="PPR"/>
    <property type="match status" value="6"/>
</dbReference>
<comment type="caution">
    <text evidence="5">The sequence shown here is derived from an EMBL/GenBank/DDBJ whole genome shotgun (WGS) entry which is preliminary data.</text>
</comment>
<evidence type="ECO:0000313" key="5">
    <source>
        <dbReference type="EMBL" id="TVU48273.1"/>
    </source>
</evidence>
<name>A0A5J9WJM1_9POAL</name>
<evidence type="ECO:0000256" key="4">
    <source>
        <dbReference type="PROSITE-ProRule" id="PRU00708"/>
    </source>
</evidence>
<dbReference type="Proteomes" id="UP000324897">
    <property type="component" value="Chromosome 5"/>
</dbReference>
<proteinExistence type="inferred from homology"/>
<feature type="non-terminal residue" evidence="5">
    <location>
        <position position="1"/>
    </location>
</feature>
<reference evidence="5 6" key="1">
    <citation type="journal article" date="2019" name="Sci. Rep.">
        <title>A high-quality genome of Eragrostis curvula grass provides insights into Poaceae evolution and supports new strategies to enhance forage quality.</title>
        <authorList>
            <person name="Carballo J."/>
            <person name="Santos B.A.C.M."/>
            <person name="Zappacosta D."/>
            <person name="Garbus I."/>
            <person name="Selva J.P."/>
            <person name="Gallo C.A."/>
            <person name="Diaz A."/>
            <person name="Albertini E."/>
            <person name="Caccamo M."/>
            <person name="Echenique V."/>
        </authorList>
    </citation>
    <scope>NUCLEOTIDE SEQUENCE [LARGE SCALE GENOMIC DNA]</scope>
    <source>
        <strain evidence="6">cv. Victoria</strain>
        <tissue evidence="5">Leaf</tissue>
    </source>
</reference>
<evidence type="ECO:0000256" key="2">
    <source>
        <dbReference type="ARBA" id="ARBA00022737"/>
    </source>
</evidence>
<feature type="repeat" description="PPR" evidence="4">
    <location>
        <begin position="1177"/>
        <end position="1211"/>
    </location>
</feature>
<dbReference type="FunFam" id="1.25.40.10:FF:003126">
    <property type="entry name" value="Pentatricopeptide repeat-containing protein"/>
    <property type="match status" value="1"/>
</dbReference>
<comment type="similarity">
    <text evidence="1">Belongs to the PPR family. P subfamily.</text>
</comment>
<dbReference type="InterPro" id="IPR002885">
    <property type="entry name" value="PPR_rpt"/>
</dbReference>
<feature type="repeat" description="PPR" evidence="4">
    <location>
        <begin position="1002"/>
        <end position="1036"/>
    </location>
</feature>
<feature type="repeat" description="PPR" evidence="4">
    <location>
        <begin position="520"/>
        <end position="554"/>
    </location>
</feature>
<evidence type="ECO:0000256" key="3">
    <source>
        <dbReference type="ARBA" id="ARBA00022946"/>
    </source>
</evidence>
<dbReference type="Pfam" id="PF13041">
    <property type="entry name" value="PPR_2"/>
    <property type="match status" value="2"/>
</dbReference>